<dbReference type="RefSeq" id="WP_163249355.1">
    <property type="nucleotide sequence ID" value="NZ_SXDP01000006.1"/>
</dbReference>
<dbReference type="Proteomes" id="UP000473885">
    <property type="component" value="Unassembled WGS sequence"/>
</dbReference>
<dbReference type="EMBL" id="SXDP01000006">
    <property type="protein sequence ID" value="NEZ47285.1"/>
    <property type="molecule type" value="Genomic_DNA"/>
</dbReference>
<evidence type="ECO:0000313" key="2">
    <source>
        <dbReference type="Proteomes" id="UP000473885"/>
    </source>
</evidence>
<protein>
    <submittedName>
        <fullName evidence="1">Uncharacterized protein</fullName>
    </submittedName>
</protein>
<sequence length="69" mass="8240">MNTADRSIALMDTVLRRRFEFIEVLPDTTIFKKINDDKILKVNDIDIKNMLDFINKRIEILYDREHTIG</sequence>
<dbReference type="InterPro" id="IPR052934">
    <property type="entry name" value="Methyl-DNA_Rec/Restrict_Enz"/>
</dbReference>
<evidence type="ECO:0000313" key="1">
    <source>
        <dbReference type="EMBL" id="NEZ47285.1"/>
    </source>
</evidence>
<dbReference type="PANTHER" id="PTHR37291">
    <property type="entry name" value="5-METHYLCYTOSINE-SPECIFIC RESTRICTION ENZYME B"/>
    <property type="match status" value="1"/>
</dbReference>
<accession>A0A6M0RAJ7</accession>
<dbReference type="PANTHER" id="PTHR37291:SF1">
    <property type="entry name" value="TYPE IV METHYL-DIRECTED RESTRICTION ENZYME ECOKMCRB SUBUNIT"/>
    <property type="match status" value="1"/>
</dbReference>
<proteinExistence type="predicted"/>
<dbReference type="AlphaFoldDB" id="A0A6M0RAJ7"/>
<name>A0A6M0RAJ7_9CLOT</name>
<keyword evidence="2" id="KW-1185">Reference proteome</keyword>
<gene>
    <name evidence="1" type="ORF">FDF74_08715</name>
</gene>
<organism evidence="1 2">
    <name type="scientific">Clostridium niameyense</name>
    <dbReference type="NCBI Taxonomy" id="1622073"/>
    <lineage>
        <taxon>Bacteria</taxon>
        <taxon>Bacillati</taxon>
        <taxon>Bacillota</taxon>
        <taxon>Clostridia</taxon>
        <taxon>Eubacteriales</taxon>
        <taxon>Clostridiaceae</taxon>
        <taxon>Clostridium</taxon>
    </lineage>
</organism>
<reference evidence="1 2" key="1">
    <citation type="submission" date="2019-04" db="EMBL/GenBank/DDBJ databases">
        <title>Genome sequencing of Clostridium botulinum Groups I-IV and Clostridium butyricum.</title>
        <authorList>
            <person name="Brunt J."/>
            <person name="Van Vliet A.H.M."/>
            <person name="Stringer S.C."/>
            <person name="Carter A.T."/>
            <person name="Peck M.W."/>
        </authorList>
    </citation>
    <scope>NUCLEOTIDE SEQUENCE [LARGE SCALE GENOMIC DNA]</scope>
    <source>
        <strain evidence="1 2">IFR 18/094</strain>
    </source>
</reference>
<comment type="caution">
    <text evidence="1">The sequence shown here is derived from an EMBL/GenBank/DDBJ whole genome shotgun (WGS) entry which is preliminary data.</text>
</comment>